<keyword evidence="4" id="KW-1003">Cell membrane</keyword>
<comment type="caution">
    <text evidence="15">Lacks conserved residue(s) required for the propagation of feature annotation.</text>
</comment>
<keyword evidence="9 17" id="KW-0732">Signal</keyword>
<dbReference type="AlphaFoldDB" id="A0AAV9GDZ2"/>
<name>A0AAV9GDZ2_9PEZI</name>
<evidence type="ECO:0000256" key="15">
    <source>
        <dbReference type="PROSITE-ProRule" id="PRU01356"/>
    </source>
</evidence>
<evidence type="ECO:0000256" key="2">
    <source>
        <dbReference type="ARBA" id="ARBA00004613"/>
    </source>
</evidence>
<evidence type="ECO:0000256" key="11">
    <source>
        <dbReference type="ARBA" id="ARBA00023136"/>
    </source>
</evidence>
<comment type="similarity">
    <text evidence="3">Belongs to the RBT5 family.</text>
</comment>
<evidence type="ECO:0000256" key="3">
    <source>
        <dbReference type="ARBA" id="ARBA00010031"/>
    </source>
</evidence>
<dbReference type="EMBL" id="MU865963">
    <property type="protein sequence ID" value="KAK4445655.1"/>
    <property type="molecule type" value="Genomic_DNA"/>
</dbReference>
<reference evidence="19" key="2">
    <citation type="submission" date="2023-05" db="EMBL/GenBank/DDBJ databases">
        <authorList>
            <consortium name="Lawrence Berkeley National Laboratory"/>
            <person name="Steindorff A."/>
            <person name="Hensen N."/>
            <person name="Bonometti L."/>
            <person name="Westerberg I."/>
            <person name="Brannstrom I.O."/>
            <person name="Guillou S."/>
            <person name="Cros-Aarteil S."/>
            <person name="Calhoun S."/>
            <person name="Haridas S."/>
            <person name="Kuo A."/>
            <person name="Mondo S."/>
            <person name="Pangilinan J."/>
            <person name="Riley R."/>
            <person name="Labutti K."/>
            <person name="Andreopoulos B."/>
            <person name="Lipzen A."/>
            <person name="Chen C."/>
            <person name="Yanf M."/>
            <person name="Daum C."/>
            <person name="Ng V."/>
            <person name="Clum A."/>
            <person name="Ohm R."/>
            <person name="Martin F."/>
            <person name="Silar P."/>
            <person name="Natvig D."/>
            <person name="Lalanne C."/>
            <person name="Gautier V."/>
            <person name="Ament-Velasquez S.L."/>
            <person name="Kruys A."/>
            <person name="Hutchinson M.I."/>
            <person name="Powell A.J."/>
            <person name="Barry K."/>
            <person name="Miller A.N."/>
            <person name="Grigoriev I.V."/>
            <person name="Debuchy R."/>
            <person name="Gladieux P."/>
            <person name="Thoren M.H."/>
            <person name="Johannesson H."/>
        </authorList>
    </citation>
    <scope>NUCLEOTIDE SEQUENCE</scope>
    <source>
        <strain evidence="19">PSN243</strain>
    </source>
</reference>
<comment type="caution">
    <text evidence="19">The sequence shown here is derived from an EMBL/GenBank/DDBJ whole genome shotgun (WGS) entry which is preliminary data.</text>
</comment>
<keyword evidence="10 15" id="KW-0408">Iron</keyword>
<dbReference type="PROSITE" id="PS52012">
    <property type="entry name" value="CFEM"/>
    <property type="match status" value="1"/>
</dbReference>
<evidence type="ECO:0000256" key="6">
    <source>
        <dbReference type="ARBA" id="ARBA00022617"/>
    </source>
</evidence>
<evidence type="ECO:0000256" key="12">
    <source>
        <dbReference type="ARBA" id="ARBA00023157"/>
    </source>
</evidence>
<dbReference type="Pfam" id="PF05730">
    <property type="entry name" value="CFEM"/>
    <property type="match status" value="1"/>
</dbReference>
<accession>A0AAV9GDZ2</accession>
<feature type="signal peptide" evidence="17">
    <location>
        <begin position="1"/>
        <end position="18"/>
    </location>
</feature>
<evidence type="ECO:0000256" key="9">
    <source>
        <dbReference type="ARBA" id="ARBA00022729"/>
    </source>
</evidence>
<comment type="subcellular location">
    <subcellularLocation>
        <location evidence="1">Cell membrane</location>
        <topology evidence="1">Lipid-anchor</topology>
        <topology evidence="1">GPI-anchor</topology>
    </subcellularLocation>
    <subcellularLocation>
        <location evidence="2">Secreted</location>
    </subcellularLocation>
</comment>
<dbReference type="InterPro" id="IPR051735">
    <property type="entry name" value="CFEM_domain"/>
</dbReference>
<evidence type="ECO:0000313" key="19">
    <source>
        <dbReference type="EMBL" id="KAK4445655.1"/>
    </source>
</evidence>
<gene>
    <name evidence="19" type="ORF">QBC34DRAFT_161955</name>
</gene>
<feature type="binding site" description="axial binding residue" evidence="15">
    <location>
        <position position="45"/>
    </location>
    <ligand>
        <name>heme</name>
        <dbReference type="ChEBI" id="CHEBI:30413"/>
    </ligand>
    <ligandPart>
        <name>Fe</name>
        <dbReference type="ChEBI" id="CHEBI:18248"/>
    </ligandPart>
</feature>
<dbReference type="GO" id="GO:0005886">
    <property type="term" value="C:plasma membrane"/>
    <property type="evidence" value="ECO:0007669"/>
    <property type="project" value="UniProtKB-SubCell"/>
</dbReference>
<evidence type="ECO:0000256" key="13">
    <source>
        <dbReference type="ARBA" id="ARBA00023180"/>
    </source>
</evidence>
<evidence type="ECO:0000256" key="8">
    <source>
        <dbReference type="ARBA" id="ARBA00022723"/>
    </source>
</evidence>
<keyword evidence="6 15" id="KW-0349">Heme</keyword>
<reference evidence="19" key="1">
    <citation type="journal article" date="2023" name="Mol. Phylogenet. Evol.">
        <title>Genome-scale phylogeny and comparative genomics of the fungal order Sordariales.</title>
        <authorList>
            <person name="Hensen N."/>
            <person name="Bonometti L."/>
            <person name="Westerberg I."/>
            <person name="Brannstrom I.O."/>
            <person name="Guillou S."/>
            <person name="Cros-Aarteil S."/>
            <person name="Calhoun S."/>
            <person name="Haridas S."/>
            <person name="Kuo A."/>
            <person name="Mondo S."/>
            <person name="Pangilinan J."/>
            <person name="Riley R."/>
            <person name="LaButti K."/>
            <person name="Andreopoulos B."/>
            <person name="Lipzen A."/>
            <person name="Chen C."/>
            <person name="Yan M."/>
            <person name="Daum C."/>
            <person name="Ng V."/>
            <person name="Clum A."/>
            <person name="Steindorff A."/>
            <person name="Ohm R.A."/>
            <person name="Martin F."/>
            <person name="Silar P."/>
            <person name="Natvig D.O."/>
            <person name="Lalanne C."/>
            <person name="Gautier V."/>
            <person name="Ament-Velasquez S.L."/>
            <person name="Kruys A."/>
            <person name="Hutchinson M.I."/>
            <person name="Powell A.J."/>
            <person name="Barry K."/>
            <person name="Miller A.N."/>
            <person name="Grigoriev I.V."/>
            <person name="Debuchy R."/>
            <person name="Gladieux P."/>
            <person name="Hiltunen Thoren M."/>
            <person name="Johannesson H."/>
        </authorList>
    </citation>
    <scope>NUCLEOTIDE SEQUENCE</scope>
    <source>
        <strain evidence="19">PSN243</strain>
    </source>
</reference>
<proteinExistence type="inferred from homology"/>
<feature type="domain" description="CFEM" evidence="18">
    <location>
        <begin position="1"/>
        <end position="111"/>
    </location>
</feature>
<feature type="region of interest" description="Disordered" evidence="16">
    <location>
        <begin position="101"/>
        <end position="154"/>
    </location>
</feature>
<dbReference type="Proteomes" id="UP001321760">
    <property type="component" value="Unassembled WGS sequence"/>
</dbReference>
<keyword evidence="20" id="KW-1185">Reference proteome</keyword>
<feature type="disulfide bond" evidence="15">
    <location>
        <begin position="50"/>
        <end position="83"/>
    </location>
</feature>
<feature type="chain" id="PRO_5043317208" description="CFEM domain-containing protein" evidence="17">
    <location>
        <begin position="19"/>
        <end position="171"/>
    </location>
</feature>
<evidence type="ECO:0000256" key="1">
    <source>
        <dbReference type="ARBA" id="ARBA00004609"/>
    </source>
</evidence>
<evidence type="ECO:0000256" key="7">
    <source>
        <dbReference type="ARBA" id="ARBA00022622"/>
    </source>
</evidence>
<keyword evidence="11" id="KW-0472">Membrane</keyword>
<dbReference type="SMART" id="SM00747">
    <property type="entry name" value="CFEM"/>
    <property type="match status" value="1"/>
</dbReference>
<evidence type="ECO:0000256" key="10">
    <source>
        <dbReference type="ARBA" id="ARBA00023004"/>
    </source>
</evidence>
<feature type="compositionally biased region" description="Low complexity" evidence="16">
    <location>
        <begin position="101"/>
        <end position="127"/>
    </location>
</feature>
<keyword evidence="5" id="KW-0964">Secreted</keyword>
<evidence type="ECO:0000256" key="4">
    <source>
        <dbReference type="ARBA" id="ARBA00022475"/>
    </source>
</evidence>
<evidence type="ECO:0000256" key="16">
    <source>
        <dbReference type="SAM" id="MobiDB-lite"/>
    </source>
</evidence>
<dbReference type="PANTHER" id="PTHR37928:SF2">
    <property type="entry name" value="GPI ANCHORED CFEM DOMAIN PROTEIN (AFU_ORTHOLOGUE AFUA_6G10580)"/>
    <property type="match status" value="1"/>
</dbReference>
<evidence type="ECO:0000259" key="18">
    <source>
        <dbReference type="PROSITE" id="PS52012"/>
    </source>
</evidence>
<evidence type="ECO:0000313" key="20">
    <source>
        <dbReference type="Proteomes" id="UP001321760"/>
    </source>
</evidence>
<keyword evidence="8 15" id="KW-0479">Metal-binding</keyword>
<keyword evidence="13" id="KW-0325">Glycoprotein</keyword>
<keyword evidence="14" id="KW-0449">Lipoprotein</keyword>
<protein>
    <recommendedName>
        <fullName evidence="18">CFEM domain-containing protein</fullName>
    </recommendedName>
</protein>
<organism evidence="19 20">
    <name type="scientific">Podospora aff. communis PSN243</name>
    <dbReference type="NCBI Taxonomy" id="3040156"/>
    <lineage>
        <taxon>Eukaryota</taxon>
        <taxon>Fungi</taxon>
        <taxon>Dikarya</taxon>
        <taxon>Ascomycota</taxon>
        <taxon>Pezizomycotina</taxon>
        <taxon>Sordariomycetes</taxon>
        <taxon>Sordariomycetidae</taxon>
        <taxon>Sordariales</taxon>
        <taxon>Podosporaceae</taxon>
        <taxon>Podospora</taxon>
    </lineage>
</organism>
<dbReference type="PANTHER" id="PTHR37928">
    <property type="entry name" value="CFEM DOMAIN PROTEIN (AFU_ORTHOLOGUE AFUA_6G14090)"/>
    <property type="match status" value="1"/>
</dbReference>
<dbReference type="GO" id="GO:0098552">
    <property type="term" value="C:side of membrane"/>
    <property type="evidence" value="ECO:0007669"/>
    <property type="project" value="UniProtKB-KW"/>
</dbReference>
<keyword evidence="7" id="KW-0336">GPI-anchor</keyword>
<dbReference type="GO" id="GO:0046872">
    <property type="term" value="F:metal ion binding"/>
    <property type="evidence" value="ECO:0007669"/>
    <property type="project" value="UniProtKB-UniRule"/>
</dbReference>
<keyword evidence="12 15" id="KW-1015">Disulfide bond</keyword>
<feature type="compositionally biased region" description="Low complexity" evidence="16">
    <location>
        <begin position="137"/>
        <end position="146"/>
    </location>
</feature>
<evidence type="ECO:0000256" key="14">
    <source>
        <dbReference type="ARBA" id="ARBA00023288"/>
    </source>
</evidence>
<sequence>MKVSATLLSLALAAGAVAQLPGIPQCAQECVNPFLQNGVGDCGTDPTCICGNNEFIVGISCCLFDKCPKADQDTAIKFAAEFCGALGVTTLPTTVACATATGSGSASPTGSATTTGATTTPTTTGTSGTTGTGGAGAAQTSTSPTGNPAPRPTAAPMLGAIGGLVAAVALL</sequence>
<dbReference type="GO" id="GO:0005576">
    <property type="term" value="C:extracellular region"/>
    <property type="evidence" value="ECO:0007669"/>
    <property type="project" value="UniProtKB-SubCell"/>
</dbReference>
<evidence type="ECO:0000256" key="5">
    <source>
        <dbReference type="ARBA" id="ARBA00022525"/>
    </source>
</evidence>
<dbReference type="InterPro" id="IPR008427">
    <property type="entry name" value="Extracellular_membr_CFEM_dom"/>
</dbReference>
<evidence type="ECO:0000256" key="17">
    <source>
        <dbReference type="SAM" id="SignalP"/>
    </source>
</evidence>